<dbReference type="WBParaSite" id="scf7180000417174.g994">
    <property type="protein sequence ID" value="scf7180000417174.g994"/>
    <property type="gene ID" value="scf7180000417174.g994"/>
</dbReference>
<proteinExistence type="predicted"/>
<evidence type="ECO:0000313" key="1">
    <source>
        <dbReference type="Proteomes" id="UP000887560"/>
    </source>
</evidence>
<name>A0A915NGP3_9BILA</name>
<evidence type="ECO:0000313" key="2">
    <source>
        <dbReference type="WBParaSite" id="scf7180000417174.g994"/>
    </source>
</evidence>
<reference evidence="2" key="1">
    <citation type="submission" date="2022-11" db="UniProtKB">
        <authorList>
            <consortium name="WormBaseParasite"/>
        </authorList>
    </citation>
    <scope>IDENTIFICATION</scope>
</reference>
<accession>A0A915NGP3</accession>
<organism evidence="1 2">
    <name type="scientific">Meloidogyne floridensis</name>
    <dbReference type="NCBI Taxonomy" id="298350"/>
    <lineage>
        <taxon>Eukaryota</taxon>
        <taxon>Metazoa</taxon>
        <taxon>Ecdysozoa</taxon>
        <taxon>Nematoda</taxon>
        <taxon>Chromadorea</taxon>
        <taxon>Rhabditida</taxon>
        <taxon>Tylenchina</taxon>
        <taxon>Tylenchomorpha</taxon>
        <taxon>Tylenchoidea</taxon>
        <taxon>Meloidogynidae</taxon>
        <taxon>Meloidogyninae</taxon>
        <taxon>Meloidogyne</taxon>
    </lineage>
</organism>
<keyword evidence="1" id="KW-1185">Reference proteome</keyword>
<dbReference type="Proteomes" id="UP000887560">
    <property type="component" value="Unplaced"/>
</dbReference>
<dbReference type="AlphaFoldDB" id="A0A915NGP3"/>
<sequence length="78" mass="9459">LNKKLLQNLRRFITIYISKTELEYIEDGQMNEYHNESRQSLINKYHNVEFVATIRPLINYGSYEFYLDREGVTREIII</sequence>
<protein>
    <submittedName>
        <fullName evidence="2">Uncharacterized protein</fullName>
    </submittedName>
</protein>